<dbReference type="Proteomes" id="UP000240760">
    <property type="component" value="Unassembled WGS sequence"/>
</dbReference>
<dbReference type="EMBL" id="KZ679137">
    <property type="protein sequence ID" value="PTB73911.1"/>
    <property type="molecule type" value="Genomic_DNA"/>
</dbReference>
<name>A0A2T4BX55_TRILO</name>
<protein>
    <submittedName>
        <fullName evidence="2">Uncharacterized protein</fullName>
    </submittedName>
</protein>
<organism evidence="2 3">
    <name type="scientific">Trichoderma longibrachiatum ATCC 18648</name>
    <dbReference type="NCBI Taxonomy" id="983965"/>
    <lineage>
        <taxon>Eukaryota</taxon>
        <taxon>Fungi</taxon>
        <taxon>Dikarya</taxon>
        <taxon>Ascomycota</taxon>
        <taxon>Pezizomycotina</taxon>
        <taxon>Sordariomycetes</taxon>
        <taxon>Hypocreomycetidae</taxon>
        <taxon>Hypocreales</taxon>
        <taxon>Hypocreaceae</taxon>
        <taxon>Trichoderma</taxon>
    </lineage>
</organism>
<keyword evidence="3" id="KW-1185">Reference proteome</keyword>
<gene>
    <name evidence="2" type="ORF">M440DRAFT_1055201</name>
</gene>
<keyword evidence="1" id="KW-0472">Membrane</keyword>
<evidence type="ECO:0000256" key="1">
    <source>
        <dbReference type="SAM" id="Phobius"/>
    </source>
</evidence>
<accession>A0A2T4BX55</accession>
<dbReference type="AlphaFoldDB" id="A0A2T4BX55"/>
<feature type="transmembrane region" description="Helical" evidence="1">
    <location>
        <begin position="20"/>
        <end position="44"/>
    </location>
</feature>
<feature type="transmembrane region" description="Helical" evidence="1">
    <location>
        <begin position="65"/>
        <end position="84"/>
    </location>
</feature>
<feature type="transmembrane region" description="Helical" evidence="1">
    <location>
        <begin position="118"/>
        <end position="139"/>
    </location>
</feature>
<proteinExistence type="predicted"/>
<keyword evidence="1" id="KW-0812">Transmembrane</keyword>
<sequence length="142" mass="16355">MLYSLFFLPRSALCSMADGTVFYLLFAMSISGTCSLDYCYLSALSFDEGRFHDCKRKKKARGENGTELLFSVFLFLFVVHSSTWDREGGQWMKGVEETERDLLAEGDRRHTRAWLARMLLYSISPEIILLIFVNSVRILETV</sequence>
<keyword evidence="1" id="KW-1133">Transmembrane helix</keyword>
<evidence type="ECO:0000313" key="3">
    <source>
        <dbReference type="Proteomes" id="UP000240760"/>
    </source>
</evidence>
<reference evidence="2 3" key="1">
    <citation type="submission" date="2016-07" db="EMBL/GenBank/DDBJ databases">
        <title>Multiple horizontal gene transfer events from other fungi enriched the ability of initially mycotrophic Trichoderma (Ascomycota) to feed on dead plant biomass.</title>
        <authorList>
            <consortium name="DOE Joint Genome Institute"/>
            <person name="Aerts A."/>
            <person name="Atanasova L."/>
            <person name="Chenthamara K."/>
            <person name="Zhang J."/>
            <person name="Grujic M."/>
            <person name="Henrissat B."/>
            <person name="Kuo A."/>
            <person name="Salamov A."/>
            <person name="Lipzen A."/>
            <person name="Labutti K."/>
            <person name="Barry K."/>
            <person name="Miao Y."/>
            <person name="Rahimi M.J."/>
            <person name="Shen Q."/>
            <person name="Grigoriev I.V."/>
            <person name="Kubicek C.P."/>
            <person name="Druzhinina I.S."/>
        </authorList>
    </citation>
    <scope>NUCLEOTIDE SEQUENCE [LARGE SCALE GENOMIC DNA]</scope>
    <source>
        <strain evidence="2 3">ATCC 18648</strain>
    </source>
</reference>
<evidence type="ECO:0000313" key="2">
    <source>
        <dbReference type="EMBL" id="PTB73911.1"/>
    </source>
</evidence>